<dbReference type="GO" id="GO:0005737">
    <property type="term" value="C:cytoplasm"/>
    <property type="evidence" value="ECO:0007669"/>
    <property type="project" value="InterPro"/>
</dbReference>
<dbReference type="RefSeq" id="WP_089791966.1">
    <property type="nucleotide sequence ID" value="NZ_FOIU01000001.1"/>
</dbReference>
<dbReference type="Proteomes" id="UP000199469">
    <property type="component" value="Unassembled WGS sequence"/>
</dbReference>
<dbReference type="InterPro" id="IPR022385">
    <property type="entry name" value="Rhs_assc_core"/>
</dbReference>
<reference evidence="7" key="1">
    <citation type="submission" date="2016-10" db="EMBL/GenBank/DDBJ databases">
        <authorList>
            <person name="Varghese N."/>
            <person name="Submissions S."/>
        </authorList>
    </citation>
    <scope>NUCLEOTIDE SEQUENCE [LARGE SCALE GENOMIC DNA]</scope>
    <source>
        <strain evidence="7">DSM 17724</strain>
    </source>
</reference>
<dbReference type="InterPro" id="IPR006530">
    <property type="entry name" value="YD"/>
</dbReference>
<feature type="region of interest" description="Disordered" evidence="4">
    <location>
        <begin position="1747"/>
        <end position="1768"/>
    </location>
</feature>
<evidence type="ECO:0000256" key="2">
    <source>
        <dbReference type="ARBA" id="ARBA00022525"/>
    </source>
</evidence>
<protein>
    <submittedName>
        <fullName evidence="6">RHS repeat-associated core domain-containing protein</fullName>
    </submittedName>
</protein>
<evidence type="ECO:0000256" key="1">
    <source>
        <dbReference type="ARBA" id="ARBA00004613"/>
    </source>
</evidence>
<sequence length="3404" mass="378270">MKINLKRLPVTKKSCLLVCFFGCMFVFASFTKEDRLRVRAFKENLVSKLTDKKNVDSLHTDSVKESVKEPLAKNDTEKASRNILDKNNLSDSEKRNKLSFNGDHKVWSNVISYPSKEKEGTIGTFSDKEEDKISDNFFTIDVSGVNKDNKTAYLEYDLFGLASYQSVPRSINHNVAIGGNVIIPNARWSRQREAISADLIKNGINTILFTSPSEGVKYKIKNLKIVFDKDTKYSGLIVNPIVSKDQLYITGNSVATKDLTINGENISVKNGEFEKLIKLSENDKLKGGFSIIENGSTTYYKIPAEINSFKTLNANYFNAKGLEISQDKEVSIDYEGINIKVEKETSESAYLEVLKLRGKDFPATSQGLKNVTVGNSAYRLSVVSGKLDKKVKLTIPYDEKRLGLVSPKEIKTFYFDYNEKQWKIENTAVVDEKLKTVTIETKGDGDYINGIISVPESPQTNAFAPTSISGLKAGDPAAGIQLMSPPVANQNGSAAISYPVEIPAGRNGMQPSVAISYDSSKGNGWMGEGWDISGISSITLDTRWGTPTFTSNEESEIYVLDGEMLMYDGDYLPHRQIDDTANNTFNTTRQNRNSSGVKRFFLRKGNNFTKIERYGTSPSTYRWVITGTDGTKRYYGGDESAVNNTAVLTTEDGNIVQWQITKEIDVNNNNIKYYYDNVKHVNFVDENANLNQGKSIHINKITYTGLNDEDGLYSIVFRPEPVRGVPNTSLRPDMIIDAKQGVKRIEPARLLAINTYYNGSPIRNYTFDYKIGAFYKSLLQTISTNGVSYNLNYHNDTGSGGSMLFGNDTNVSAPNTDAFSGAVNSMLTPSKISATNNLEWGWSLRIGAGLGLLRPHSTGDKNFMINGFGGESYSNVKGSQELIDFNGDGVVDILYRKRNGDEGLKFFPGSVDSSGNLTFNAAQKDVLNLRSNFSRTIGTTWNAGATVLFNWWKMGFDFTKSWAQSESETPIYLIDANSDGLPDVVNDGKVWFNKLNSNGQPELVTTSEATENMVITGNTPIPYTEPEDPADENEEPVKAKNDVVKVWIAPKSGYVKIADNISISGTIDSNAKAVYSIEIRNPDALPKNGRLYLTTLAGGNSNIPVQIQHYNDYPSTPLGITNASRIYVNSGEKIFFRLHKKKGINYIVNTRPSVRYTDSNGAFIPDSAEEEQDGFQPNDLKYEDKFLLNNLIKSIKYTKAGSAKIKIPKFDVSRLNDDVTFSIILSKATVTDPSTDIIEVYKKTYNESAGVVSIAAVDTGFSIPTDDDWRLKFIVQSDSYMNKELEWKNIEVNSYYNKIVNDVAQYPSYYVKNFSKKFNLSALGNIPSGSNDYSISVNKSFAFAPVLTGAFTYVIKRNGHVLGKRQVSIATTGITESNMSGSPISGINPILFYTGNPAQGVSVDQRINILVYCNTYSDRVAYEALKNQLQGNIFNIYYGTSPQLLGATTETSLNAAEFNGISAVYHNWGQFIYNENKDVKIGNNPLNPPGGPKDIPTGPVATSGPDYTLNPTTPKDQYGMLINNDYLDTLFGSFNYDYSSCSGSANATEYGDCVGDILQANFQNMSNNILQAYSPIVPMNTYYKKDESGTFVEKWINNQFTEQYSMPTTFRDEENMMPFFVDDDPDQPNIEVAGNINTRMFAISKKQKSKSKTTNWGLGIPVISNSYTQLRGYGNINTQDFFDVNGDGYPDMLYRTQSQLSNALGGLKGAQGRNLENSGDSVISNNDSFQKTQTIAFSPSAIKDIARNTSNNNSDAKPDTSPSWSGGLSFSDYPDSYDKGLEYWIDINGDGLVDRVKEINGVYQYKLNYGTGLVNNPYEDFKDLATNSSAPVGSTSVSIGGGLSGMLDTTSTYSAGWGISGSVSASSSSGTSKQTFQDINGDGLVDILTVDSGLTVRYNLGNKFSSPVEIRKGANLFGNPVDFRNEVKTYNGALGLNGGFYVNIPILTIFGATILYFRAGADTSANIGLSVSEINKALRDVNGDGYPDLVMNTGGGMTVNYSKIKRTNKLASVTEKSTNGTFLIDYGFSKPSYQDPHSRLVMTQITVADPHIESYSYSMSNTSKNLVTRFSYENSKYDRRERTNYGFAKVTIERMNGSNVSSKVIQTFYNSNYYNNGLLRTNEVYRGSSLLSSKTENTYKLYKFINNYTQIEEIPSQFESYDSGGTEGRKMATTLLAATENTSIESSGSIVTNSTMDYNNKGQLAKYKYFSNLPEGNYSSSISYHTISSLLAKNILNIPSEIKVFDSNNELKRQRNTEVDTSTGDITKVIVKLNSGTNAETLMTYDTYGNIKTIHYPNDYSLTYDYDTTLNKYITKVTDSFDVESSSTYDPSWDALLTSTDVTGNQMTYTYDSMGRLTSILAPKEVGVSPYTVKYSYFLSPMIVNNITVNLYGAVTQNFDPQHPSNPIETITLSDFAGNAVQVKKDIEIDGIEKMSVSGMIITDLLARPVKQYHPTFENKDDVLNKKLKLTLAQYFTSTEYDELDRVISSIDEVGHATNVKYDIEGDYYKQTAAQMQNGSVELKSDQLTNAEGKTVFTRNYLGASSPLVTTYNYNSIGELLSTKDAEGIITKYQYDMGGRRTVEEHPDHGMSRYEYDKAGQMISRTTDNLGSAGLSDPFIHYNYNRNRLVRITYPPLPSGSPNPNDVFYEYGSTGNETAKLITKQDGTGTTGYAYGNMGELIQESRQVSGYNIPNMNFNTLYEYDSWNRLKKINYPDFEQVTYLYDLGGNLKKVSSNQYGDYIKDIQYDEYEQRTKIKYGNDTYSAYTYLPERRLLATHKLQKDSFATYLDASYGYDFVGNILNISATGGTTPNSMGGSYEYIYAYDAFNRLTSSTGTFLGNIKAGTNIGNMTSSYSTELSYRAANGIDVKRQNHVLDGSTNPVNTYENIYEYIDGTHKVGMVQDGFTGNEEKFEYDANGNPTLYLTTTDGPKNMFWDEEDNMKAYYAAEQGFFQYYAYDDKGERTIKYNLDADAALYQNGTIIDPGSMLMTSYKVYPNPYNVITSDGKYTKHYYEGSKRFASRLGDNPGIFFKQGVAPTKNTVDPQVDFKNYLEKAGVDAKGIETEFAKSSAQNGLYYLHGDHLGTTSFVTDDNAVPTQFFLNLPFGETFAEQQIQGKYENPYKFNAKELDSETSLYYYGARYFNPRLSIWYGVDPIAIWNPVMENEFYGDGDHNAGVYYHGNLNPYIYTYQNPVKYIDPNGKQVDWQKYWNQAKEFANDAGDVLGQVAHNIAPVRPATASDPKTLGEAWNNLKNAPANIKEIYTNGSLKDKTVVTLSLLALMKGKSPAVPGTALAGFNLSKYAKYGMCVEFASAFKKAYGGTVLEIKANYMSLIKDGKEIPITQTGMHRVVEKVVDGESYIFDNINPKGVLKSEYEQMLEGAHAPGRPISGAELLKNAKKIK</sequence>
<gene>
    <name evidence="6" type="ORF">SAMN05421841_1985</name>
</gene>
<dbReference type="InterPro" id="IPR050708">
    <property type="entry name" value="T6SS_VgrG/RHS"/>
</dbReference>
<dbReference type="Gene3D" id="2.180.10.10">
    <property type="entry name" value="RHS repeat-associated core"/>
    <property type="match status" value="1"/>
</dbReference>
<evidence type="ECO:0000313" key="6">
    <source>
        <dbReference type="EMBL" id="SEW27959.1"/>
    </source>
</evidence>
<feature type="region of interest" description="Disordered" evidence="4">
    <location>
        <begin position="1487"/>
        <end position="1506"/>
    </location>
</feature>
<evidence type="ECO:0000256" key="5">
    <source>
        <dbReference type="SAM" id="SignalP"/>
    </source>
</evidence>
<evidence type="ECO:0000313" key="7">
    <source>
        <dbReference type="Proteomes" id="UP000199469"/>
    </source>
</evidence>
<keyword evidence="3" id="KW-0843">Virulence</keyword>
<comment type="subcellular location">
    <subcellularLocation>
        <location evidence="1">Secreted</location>
    </subcellularLocation>
</comment>
<dbReference type="EMBL" id="FOIU01000001">
    <property type="protein sequence ID" value="SEW27959.1"/>
    <property type="molecule type" value="Genomic_DNA"/>
</dbReference>
<dbReference type="GO" id="GO:0005576">
    <property type="term" value="C:extracellular region"/>
    <property type="evidence" value="ECO:0007669"/>
    <property type="project" value="UniProtKB-SubCell"/>
</dbReference>
<evidence type="ECO:0000256" key="4">
    <source>
        <dbReference type="SAM" id="MobiDB-lite"/>
    </source>
</evidence>
<keyword evidence="5" id="KW-0732">Signal</keyword>
<dbReference type="OrthoDB" id="9765204at2"/>
<organism evidence="6 7">
    <name type="scientific">Chryseobacterium wanjuense</name>
    <dbReference type="NCBI Taxonomy" id="356305"/>
    <lineage>
        <taxon>Bacteria</taxon>
        <taxon>Pseudomonadati</taxon>
        <taxon>Bacteroidota</taxon>
        <taxon>Flavobacteriia</taxon>
        <taxon>Flavobacteriales</taxon>
        <taxon>Weeksellaceae</taxon>
        <taxon>Chryseobacterium group</taxon>
        <taxon>Chryseobacterium</taxon>
    </lineage>
</organism>
<dbReference type="PANTHER" id="PTHR32305:SF15">
    <property type="entry name" value="PROTEIN RHSA-RELATED"/>
    <property type="match status" value="1"/>
</dbReference>
<dbReference type="InterPro" id="IPR003284">
    <property type="entry name" value="Sal_SpvB"/>
</dbReference>
<keyword evidence="7" id="KW-1185">Reference proteome</keyword>
<keyword evidence="2" id="KW-0964">Secreted</keyword>
<name>A0A1I0QLP2_9FLAO</name>
<evidence type="ECO:0000256" key="3">
    <source>
        <dbReference type="ARBA" id="ARBA00023026"/>
    </source>
</evidence>
<dbReference type="STRING" id="356305.SAMN05421841_1985"/>
<feature type="signal peptide" evidence="5">
    <location>
        <begin position="1"/>
        <end position="28"/>
    </location>
</feature>
<dbReference type="PANTHER" id="PTHR32305">
    <property type="match status" value="1"/>
</dbReference>
<dbReference type="NCBIfam" id="TIGR03696">
    <property type="entry name" value="Rhs_assc_core"/>
    <property type="match status" value="1"/>
</dbReference>
<feature type="chain" id="PRO_5011617687" evidence="5">
    <location>
        <begin position="29"/>
        <end position="3404"/>
    </location>
</feature>
<dbReference type="Pfam" id="PF03534">
    <property type="entry name" value="SpvB"/>
    <property type="match status" value="1"/>
</dbReference>
<accession>A0A1I0QLP2</accession>
<proteinExistence type="predicted"/>
<dbReference type="NCBIfam" id="TIGR01643">
    <property type="entry name" value="YD_repeat_2x"/>
    <property type="match status" value="2"/>
</dbReference>